<evidence type="ECO:0000313" key="1">
    <source>
        <dbReference type="EMBL" id="KRY95533.1"/>
    </source>
</evidence>
<dbReference type="EMBL" id="JYDV01004305">
    <property type="protein sequence ID" value="KRY95533.1"/>
    <property type="molecule type" value="Genomic_DNA"/>
</dbReference>
<dbReference type="AlphaFoldDB" id="A0A0V1GBH3"/>
<accession>A0A0V1GBH3</accession>
<name>A0A0V1GBH3_TRIPS</name>
<dbReference type="Proteomes" id="UP000054826">
    <property type="component" value="Unassembled WGS sequence"/>
</dbReference>
<proteinExistence type="predicted"/>
<gene>
    <name evidence="1" type="ORF">T4C_1478</name>
</gene>
<reference evidence="1 2" key="1">
    <citation type="submission" date="2015-01" db="EMBL/GenBank/DDBJ databases">
        <title>Evolution of Trichinella species and genotypes.</title>
        <authorList>
            <person name="Korhonen P.K."/>
            <person name="Edoardo P."/>
            <person name="Giuseppe L.R."/>
            <person name="Gasser R.B."/>
        </authorList>
    </citation>
    <scope>NUCLEOTIDE SEQUENCE [LARGE SCALE GENOMIC DNA]</scope>
    <source>
        <strain evidence="1">ISS176</strain>
    </source>
</reference>
<comment type="caution">
    <text evidence="1">The sequence shown here is derived from an EMBL/GenBank/DDBJ whole genome shotgun (WGS) entry which is preliminary data.</text>
</comment>
<sequence length="37" mass="4240">MHLRKYNMYAALLSQAGDRHYYVANTHSDKANADEPS</sequence>
<evidence type="ECO:0000313" key="2">
    <source>
        <dbReference type="Proteomes" id="UP000054826"/>
    </source>
</evidence>
<organism evidence="1 2">
    <name type="scientific">Trichinella pseudospiralis</name>
    <name type="common">Parasitic roundworm</name>
    <dbReference type="NCBI Taxonomy" id="6337"/>
    <lineage>
        <taxon>Eukaryota</taxon>
        <taxon>Metazoa</taxon>
        <taxon>Ecdysozoa</taxon>
        <taxon>Nematoda</taxon>
        <taxon>Enoplea</taxon>
        <taxon>Dorylaimia</taxon>
        <taxon>Trichinellida</taxon>
        <taxon>Trichinellidae</taxon>
        <taxon>Trichinella</taxon>
    </lineage>
</organism>
<protein>
    <submittedName>
        <fullName evidence="1">Uncharacterized protein</fullName>
    </submittedName>
</protein>